<keyword evidence="2" id="KW-1185">Reference proteome</keyword>
<dbReference type="Proteomes" id="UP000517694">
    <property type="component" value="Unassembled WGS sequence"/>
</dbReference>
<accession>A0A7X1I5D9</accession>
<dbReference type="RefSeq" id="WP_159674844.1">
    <property type="nucleotide sequence ID" value="NZ_JACMHY010000013.1"/>
</dbReference>
<comment type="caution">
    <text evidence="1">The sequence shown here is derived from an EMBL/GenBank/DDBJ whole genome shotgun (WGS) entry which is preliminary data.</text>
</comment>
<gene>
    <name evidence="1" type="ORF">H1R13_27685</name>
</gene>
<proteinExistence type="predicted"/>
<name>A0A7X1I5D9_9ACTN</name>
<organism evidence="1 2">
    <name type="scientific">Streptomyces mexicanus</name>
    <dbReference type="NCBI Taxonomy" id="178566"/>
    <lineage>
        <taxon>Bacteria</taxon>
        <taxon>Bacillati</taxon>
        <taxon>Actinomycetota</taxon>
        <taxon>Actinomycetes</taxon>
        <taxon>Kitasatosporales</taxon>
        <taxon>Streptomycetaceae</taxon>
        <taxon>Streptomyces</taxon>
    </lineage>
</organism>
<evidence type="ECO:0000313" key="2">
    <source>
        <dbReference type="Proteomes" id="UP000517694"/>
    </source>
</evidence>
<sequence length="400" mass="44182">MTDQAIRPPAKTDPSTLALEFRHVHRLVDPGAEGVHAWQISLLAGDETVARVRATRGQYWKSHNLGERLADEGALAAVAAQQLFDEDGQFRAAYENFVDLPGNVLVVDDLHIEAPWDDPWTVAGVISSIIDRLTDNEYAVILPRISGDTTAALLTEAGVLLAAEPFSDELLIIDTALAAPEQATHRVREHLRSRARYGGADPLSEDWDEEDEGEEILTPRTRAVLHLALQQLSDQAWQEVATLGDQPAQRTAGGLFGSLPRVTWHQNAYWRRQMARAFDDLAADCASGADVGPRCTGEEMALHLGIARAQDLTRNRPRLVRDTVAGLPEERADFDWDACSDVLFQDHDVLMLFDNSLDGIEDPEGDVHQSLGMVNLAPSDWFAPFDPEEARDPDRGFLHP</sequence>
<dbReference type="AlphaFoldDB" id="A0A7X1I5D9"/>
<protein>
    <submittedName>
        <fullName evidence="1">Uncharacterized protein</fullName>
    </submittedName>
</protein>
<evidence type="ECO:0000313" key="1">
    <source>
        <dbReference type="EMBL" id="MBC2868610.1"/>
    </source>
</evidence>
<reference evidence="1 2" key="1">
    <citation type="submission" date="2020-08" db="EMBL/GenBank/DDBJ databases">
        <title>Whole-Genome Sequence of French Clinical Streptomyces mexicanus Strain Q0842.</title>
        <authorList>
            <person name="Boxberger M."/>
            <person name="La Scola B."/>
        </authorList>
    </citation>
    <scope>NUCLEOTIDE SEQUENCE [LARGE SCALE GENOMIC DNA]</scope>
    <source>
        <strain evidence="1 2">Marseille-Q0842</strain>
    </source>
</reference>
<dbReference type="EMBL" id="JACMHY010000013">
    <property type="protein sequence ID" value="MBC2868610.1"/>
    <property type="molecule type" value="Genomic_DNA"/>
</dbReference>
<dbReference type="OrthoDB" id="5144858at2"/>